<accession>A0AAD3TAH3</accession>
<feature type="region of interest" description="Disordered" evidence="1">
    <location>
        <begin position="89"/>
        <end position="118"/>
    </location>
</feature>
<name>A0AAD3TAH3_NEPGR</name>
<protein>
    <submittedName>
        <fullName evidence="2">Uncharacterized protein</fullName>
    </submittedName>
</protein>
<keyword evidence="3" id="KW-1185">Reference proteome</keyword>
<sequence length="156" mass="16068">MPQNWMWKGLHRAPKKASVAPFGTSSTMATTSSALRSPAEWTSSMVASKRPITTSRSAAEKLTSPASAGPADALATSYAGSLAIGTVGSSAIGPAGTTDKLEGGSPTKGTQAPTHVESASKSIMGAFTQDCSLIPSCARPCKSPRQWKTRRKAESV</sequence>
<proteinExistence type="predicted"/>
<reference evidence="2" key="1">
    <citation type="submission" date="2023-05" db="EMBL/GenBank/DDBJ databases">
        <title>Nepenthes gracilis genome sequencing.</title>
        <authorList>
            <person name="Fukushima K."/>
        </authorList>
    </citation>
    <scope>NUCLEOTIDE SEQUENCE</scope>
    <source>
        <strain evidence="2">SING2019-196</strain>
    </source>
</reference>
<feature type="compositionally biased region" description="Polar residues" evidence="1">
    <location>
        <begin position="40"/>
        <end position="57"/>
    </location>
</feature>
<feature type="compositionally biased region" description="Polar residues" evidence="1">
    <location>
        <begin position="107"/>
        <end position="118"/>
    </location>
</feature>
<gene>
    <name evidence="2" type="ORF">Nepgr_027517</name>
</gene>
<dbReference type="AlphaFoldDB" id="A0AAD3TAH3"/>
<feature type="region of interest" description="Disordered" evidence="1">
    <location>
        <begin position="1"/>
        <end position="71"/>
    </location>
</feature>
<dbReference type="EMBL" id="BSYO01000029">
    <property type="protein sequence ID" value="GMH25674.1"/>
    <property type="molecule type" value="Genomic_DNA"/>
</dbReference>
<evidence type="ECO:0000313" key="3">
    <source>
        <dbReference type="Proteomes" id="UP001279734"/>
    </source>
</evidence>
<feature type="compositionally biased region" description="Low complexity" evidence="1">
    <location>
        <begin position="24"/>
        <end position="34"/>
    </location>
</feature>
<evidence type="ECO:0000256" key="1">
    <source>
        <dbReference type="SAM" id="MobiDB-lite"/>
    </source>
</evidence>
<comment type="caution">
    <text evidence="2">The sequence shown here is derived from an EMBL/GenBank/DDBJ whole genome shotgun (WGS) entry which is preliminary data.</text>
</comment>
<dbReference type="Proteomes" id="UP001279734">
    <property type="component" value="Unassembled WGS sequence"/>
</dbReference>
<evidence type="ECO:0000313" key="2">
    <source>
        <dbReference type="EMBL" id="GMH25674.1"/>
    </source>
</evidence>
<organism evidence="2 3">
    <name type="scientific">Nepenthes gracilis</name>
    <name type="common">Slender pitcher plant</name>
    <dbReference type="NCBI Taxonomy" id="150966"/>
    <lineage>
        <taxon>Eukaryota</taxon>
        <taxon>Viridiplantae</taxon>
        <taxon>Streptophyta</taxon>
        <taxon>Embryophyta</taxon>
        <taxon>Tracheophyta</taxon>
        <taxon>Spermatophyta</taxon>
        <taxon>Magnoliopsida</taxon>
        <taxon>eudicotyledons</taxon>
        <taxon>Gunneridae</taxon>
        <taxon>Pentapetalae</taxon>
        <taxon>Caryophyllales</taxon>
        <taxon>Nepenthaceae</taxon>
        <taxon>Nepenthes</taxon>
    </lineage>
</organism>